<dbReference type="Proteomes" id="UP000241647">
    <property type="component" value="Unassembled WGS sequence"/>
</dbReference>
<evidence type="ECO:0000313" key="1">
    <source>
        <dbReference type="EMBL" id="PSR59069.1"/>
    </source>
</evidence>
<comment type="caution">
    <text evidence="1">The sequence shown here is derived from an EMBL/GenBank/DDBJ whole genome shotgun (WGS) entry which is preliminary data.</text>
</comment>
<organism evidence="1 2">
    <name type="scientific">Nocardia nova</name>
    <dbReference type="NCBI Taxonomy" id="37330"/>
    <lineage>
        <taxon>Bacteria</taxon>
        <taxon>Bacillati</taxon>
        <taxon>Actinomycetota</taxon>
        <taxon>Actinomycetes</taxon>
        <taxon>Mycobacteriales</taxon>
        <taxon>Nocardiaceae</taxon>
        <taxon>Nocardia</taxon>
    </lineage>
</organism>
<dbReference type="EMBL" id="PYHS01000019">
    <property type="protein sequence ID" value="PSR59069.1"/>
    <property type="molecule type" value="Genomic_DNA"/>
</dbReference>
<accession>A0A2T2YUA8</accession>
<sequence length="59" mass="6516">MGTAVKYVIGLVESTGTARAADFDIEGIVDNLHALVDDWDFSIIDRPLFWGVIASYQRS</sequence>
<proteinExistence type="predicted"/>
<dbReference type="RefSeq" id="WP_063027429.1">
    <property type="nucleotide sequence ID" value="NZ_PYHS01000019.1"/>
</dbReference>
<dbReference type="AlphaFoldDB" id="A0A2T2YUA8"/>
<evidence type="ECO:0000313" key="2">
    <source>
        <dbReference type="Proteomes" id="UP000241647"/>
    </source>
</evidence>
<protein>
    <submittedName>
        <fullName evidence="1">Uncharacterized protein</fullName>
    </submittedName>
</protein>
<name>A0A2T2YUA8_9NOCA</name>
<gene>
    <name evidence="1" type="ORF">C8259_28440</name>
</gene>
<reference evidence="1 2" key="1">
    <citation type="submission" date="2018-02" db="EMBL/GenBank/DDBJ databases">
        <title>8 Nocardia nova and 1 Nocardia cyriacigeorgica strain used for evolution to TMP-SMX.</title>
        <authorList>
            <person name="Mehta H."/>
            <person name="Weng J."/>
            <person name="Shamoo Y."/>
        </authorList>
    </citation>
    <scope>NUCLEOTIDE SEQUENCE [LARGE SCALE GENOMIC DNA]</scope>
    <source>
        <strain evidence="1 2">ATCC 33727</strain>
    </source>
</reference>